<evidence type="ECO:0000256" key="3">
    <source>
        <dbReference type="ARBA" id="ARBA00022448"/>
    </source>
</evidence>
<comment type="caution">
    <text evidence="9">The sequence shown here is derived from an EMBL/GenBank/DDBJ whole genome shotgun (WGS) entry which is preliminary data.</text>
</comment>
<evidence type="ECO:0000259" key="8">
    <source>
        <dbReference type="PROSITE" id="PS50850"/>
    </source>
</evidence>
<evidence type="ECO:0000256" key="4">
    <source>
        <dbReference type="ARBA" id="ARBA00022692"/>
    </source>
</evidence>
<dbReference type="InterPro" id="IPR036259">
    <property type="entry name" value="MFS_trans_sf"/>
</dbReference>
<dbReference type="GO" id="GO:0012505">
    <property type="term" value="C:endomembrane system"/>
    <property type="evidence" value="ECO:0007669"/>
    <property type="project" value="UniProtKB-SubCell"/>
</dbReference>
<comment type="subcellular location">
    <subcellularLocation>
        <location evidence="1">Endomembrane system</location>
        <topology evidence="1">Multi-pass membrane protein</topology>
    </subcellularLocation>
</comment>
<keyword evidence="3" id="KW-0813">Transport</keyword>
<keyword evidence="5 7" id="KW-1133">Transmembrane helix</keyword>
<dbReference type="Proteomes" id="UP001397290">
    <property type="component" value="Unassembled WGS sequence"/>
</dbReference>
<dbReference type="PANTHER" id="PTHR23514:SF3">
    <property type="entry name" value="BYPASS OF STOP CODON PROTEIN 6"/>
    <property type="match status" value="1"/>
</dbReference>
<accession>A0AAW0RUB2</accession>
<dbReference type="InterPro" id="IPR020846">
    <property type="entry name" value="MFS_dom"/>
</dbReference>
<evidence type="ECO:0000313" key="10">
    <source>
        <dbReference type="Proteomes" id="UP001397290"/>
    </source>
</evidence>
<keyword evidence="10" id="KW-1185">Reference proteome</keyword>
<name>A0AAW0RUB2_9HYPO</name>
<dbReference type="Gene3D" id="1.20.1250.20">
    <property type="entry name" value="MFS general substrate transporter like domains"/>
    <property type="match status" value="1"/>
</dbReference>
<dbReference type="SUPFAM" id="SSF103473">
    <property type="entry name" value="MFS general substrate transporter"/>
    <property type="match status" value="1"/>
</dbReference>
<keyword evidence="4 7" id="KW-0812">Transmembrane</keyword>
<protein>
    <recommendedName>
        <fullName evidence="8">Major facilitator superfamily (MFS) profile domain-containing protein</fullName>
    </recommendedName>
</protein>
<feature type="transmembrane region" description="Helical" evidence="7">
    <location>
        <begin position="101"/>
        <end position="123"/>
    </location>
</feature>
<evidence type="ECO:0000256" key="1">
    <source>
        <dbReference type="ARBA" id="ARBA00004127"/>
    </source>
</evidence>
<dbReference type="GO" id="GO:0016020">
    <property type="term" value="C:membrane"/>
    <property type="evidence" value="ECO:0007669"/>
    <property type="project" value="TreeGrafter"/>
</dbReference>
<feature type="transmembrane region" description="Helical" evidence="7">
    <location>
        <begin position="41"/>
        <end position="60"/>
    </location>
</feature>
<evidence type="ECO:0000256" key="7">
    <source>
        <dbReference type="SAM" id="Phobius"/>
    </source>
</evidence>
<organism evidence="9 10">
    <name type="scientific">Beauveria asiatica</name>
    <dbReference type="NCBI Taxonomy" id="1069075"/>
    <lineage>
        <taxon>Eukaryota</taxon>
        <taxon>Fungi</taxon>
        <taxon>Dikarya</taxon>
        <taxon>Ascomycota</taxon>
        <taxon>Pezizomycotina</taxon>
        <taxon>Sordariomycetes</taxon>
        <taxon>Hypocreomycetidae</taxon>
        <taxon>Hypocreales</taxon>
        <taxon>Cordycipitaceae</taxon>
        <taxon>Beauveria</taxon>
    </lineage>
</organism>
<dbReference type="PANTHER" id="PTHR23514">
    <property type="entry name" value="BYPASS OF STOP CODON PROTEIN 6"/>
    <property type="match status" value="1"/>
</dbReference>
<dbReference type="InterPro" id="IPR011701">
    <property type="entry name" value="MFS"/>
</dbReference>
<proteinExistence type="inferred from homology"/>
<dbReference type="InterPro" id="IPR051788">
    <property type="entry name" value="MFS_Transporter"/>
</dbReference>
<evidence type="ECO:0000256" key="2">
    <source>
        <dbReference type="ARBA" id="ARBA00008335"/>
    </source>
</evidence>
<dbReference type="Pfam" id="PF07690">
    <property type="entry name" value="MFS_1"/>
    <property type="match status" value="1"/>
</dbReference>
<dbReference type="PROSITE" id="PS50850">
    <property type="entry name" value="MFS"/>
    <property type="match status" value="1"/>
</dbReference>
<dbReference type="GO" id="GO:0022857">
    <property type="term" value="F:transmembrane transporter activity"/>
    <property type="evidence" value="ECO:0007669"/>
    <property type="project" value="InterPro"/>
</dbReference>
<evidence type="ECO:0000313" key="9">
    <source>
        <dbReference type="EMBL" id="KAK8145730.1"/>
    </source>
</evidence>
<feature type="transmembrane region" description="Helical" evidence="7">
    <location>
        <begin position="66"/>
        <end position="89"/>
    </location>
</feature>
<dbReference type="AlphaFoldDB" id="A0AAW0RUB2"/>
<comment type="similarity">
    <text evidence="2">Belongs to the major facilitator superfamily.</text>
</comment>
<evidence type="ECO:0000256" key="5">
    <source>
        <dbReference type="ARBA" id="ARBA00022989"/>
    </source>
</evidence>
<gene>
    <name evidence="9" type="ORF">G3M48_004089</name>
</gene>
<sequence>MLNVRHASAYDSGISRSGFWAGMALGRAGLGFATERFGERLCLTIDLAICLGLELLLWLVPQFIVSAVAIAFLGFFLGPMFPGAVMVTAKLLPKRIHVSAIGFAMSMSGTGSAIFPFIIGAAASKKGVTVLQPTIFGTYRSDIFGVVEFPAY</sequence>
<keyword evidence="6 7" id="KW-0472">Membrane</keyword>
<dbReference type="EMBL" id="JAAHCF010000265">
    <property type="protein sequence ID" value="KAK8145730.1"/>
    <property type="molecule type" value="Genomic_DNA"/>
</dbReference>
<reference evidence="9 10" key="1">
    <citation type="submission" date="2020-02" db="EMBL/GenBank/DDBJ databases">
        <title>Comparative genomics of the hypocrealean fungal genus Beauvera.</title>
        <authorList>
            <person name="Showalter D.N."/>
            <person name="Bushley K.E."/>
            <person name="Rehner S.A."/>
        </authorList>
    </citation>
    <scope>NUCLEOTIDE SEQUENCE [LARGE SCALE GENOMIC DNA]</scope>
    <source>
        <strain evidence="9 10">ARSEF4384</strain>
    </source>
</reference>
<feature type="domain" description="Major facilitator superfamily (MFS) profile" evidence="8">
    <location>
        <begin position="1"/>
        <end position="152"/>
    </location>
</feature>
<evidence type="ECO:0000256" key="6">
    <source>
        <dbReference type="ARBA" id="ARBA00023136"/>
    </source>
</evidence>